<dbReference type="PANTHER" id="PTHR45979:SF3">
    <property type="entry name" value="EXPRESSED PROTEIN"/>
    <property type="match status" value="1"/>
</dbReference>
<organism evidence="3">
    <name type="scientific">Oryza brachyantha</name>
    <name type="common">malo sina</name>
    <dbReference type="NCBI Taxonomy" id="4533"/>
    <lineage>
        <taxon>Eukaryota</taxon>
        <taxon>Viridiplantae</taxon>
        <taxon>Streptophyta</taxon>
        <taxon>Embryophyta</taxon>
        <taxon>Tracheophyta</taxon>
        <taxon>Spermatophyta</taxon>
        <taxon>Magnoliopsida</taxon>
        <taxon>Liliopsida</taxon>
        <taxon>Poales</taxon>
        <taxon>Poaceae</taxon>
        <taxon>BOP clade</taxon>
        <taxon>Oryzoideae</taxon>
        <taxon>Oryzeae</taxon>
        <taxon>Oryzinae</taxon>
        <taxon>Oryza</taxon>
    </lineage>
</organism>
<evidence type="ECO:0000256" key="1">
    <source>
        <dbReference type="SAM" id="MobiDB-lite"/>
    </source>
</evidence>
<dbReference type="PANTHER" id="PTHR45979">
    <property type="entry name" value="PAP/OAS1 SUBSTRATE-BINDING DOMAIN SUPERFAMILY"/>
    <property type="match status" value="1"/>
</dbReference>
<reference evidence="3" key="2">
    <citation type="submission" date="2013-04" db="UniProtKB">
        <authorList>
            <consortium name="EnsemblPlants"/>
        </authorList>
    </citation>
    <scope>IDENTIFICATION</scope>
</reference>
<accession>J3LNK0</accession>
<keyword evidence="4" id="KW-1185">Reference proteome</keyword>
<dbReference type="EnsemblPlants" id="OB03G26260.1">
    <property type="protein sequence ID" value="OB03G26260.1"/>
    <property type="gene ID" value="OB03G26260"/>
</dbReference>
<dbReference type="InterPro" id="IPR058921">
    <property type="entry name" value="PAP/OAS1-rel"/>
</dbReference>
<dbReference type="CDD" id="cd05402">
    <property type="entry name" value="NT_PAP_TUTase"/>
    <property type="match status" value="1"/>
</dbReference>
<dbReference type="InterPro" id="IPR058920">
    <property type="entry name" value="PAP-OAS1-bd-rel"/>
</dbReference>
<evidence type="ECO:0000313" key="3">
    <source>
        <dbReference type="EnsemblPlants" id="OB03G26260.1"/>
    </source>
</evidence>
<dbReference type="Pfam" id="PF26180">
    <property type="entry name" value="PAP-OAS1"/>
    <property type="match status" value="1"/>
</dbReference>
<name>J3LNK0_ORYBR</name>
<dbReference type="Proteomes" id="UP000006038">
    <property type="component" value="Chromosome 3"/>
</dbReference>
<dbReference type="SUPFAM" id="SSF81631">
    <property type="entry name" value="PAP/OAS1 substrate-binding domain"/>
    <property type="match status" value="1"/>
</dbReference>
<dbReference type="SUPFAM" id="SSF81301">
    <property type="entry name" value="Nucleotidyltransferase"/>
    <property type="match status" value="1"/>
</dbReference>
<sequence>MAVFAYGSVPLKTYLPDGDIDLTVLGNTSYGSTLIDDIYYILQSEEQNSDAEFEVKDLQLINAEVRLIKCTIENIVVDISFNQTGGICALCFLELVDRKVGKKHLLKRSIILIKAWCYYESRLLGAHHGLISTYALETLILYIFNLFHKSLHGPLEVLYRFLEYFSKFDWDNYCISLNGPVALSSLPNQIVEAINTPGGDLLFDKEFLKNSVQKTSPKDTNACYNEFRAKYLNIIDPLKEHNNLGRSVNRASFNRIRTAFSYGAQKLGKVLLLQPELIPDEIYGFFKNTLDRIGSGVRPDIDSEIYDDAFHCEPSFRTGTGKTLWEEMSSMRISCKNQDENSSPHHFSKILVNKGSYATLNAPTHLAQRFHSDHMISSSTDLSINSSCFVHHTPNQYPLFSLGNGNGGSEQYMYHGMVEQVSCCTAETCHVNEEPSMHPQVHPNNIFYLTLNNNLGYSKSGPSDKMITAHHEERQNFPPLSSLVDLSGDLDLQLRCLRQVQYHLEYMFDGVLQSVQETSSDFTVVKELFDTPTLNIVSNTDVLLPGRLSPSTETDERRLSPVSSSHSTEDFSQQSQEEDNWGVACQQNVLSPSGIIALSNGLPTPSSSYADSENYVQWYHRSDDIPSMQGTVPHIFQKNMASSGENTKTLISRPVRVKSIQASVPKGIFFTYKEQLAKETANKDIKLSQVQDNEHEYIVSNKKIVGNNCETCIEYIKPENEASQIPRHYKHVRSSKNSSENRIYDTDMGFAQSVSTMNQMPKYQPLKNQDMPNECICPTRSLTRNQSNDIRKECEVFNWPRKQMPSGEPQNSLRGRAGSNKKLAAKQINNNHKEHLSFVTDTEQMPENQANSNKEAEIVGKCRLSLPPVQFSHHNNNGKGQTMLTSSTVHPSFPVTKGYSQSGSLEIPPLDTIEFGTLGPISLTLSPKSNKPRDTLSTSKTCADAAALALQSHPTQSRSPGFYKVGDEEHFPPLRAGTR</sequence>
<dbReference type="HOGENOM" id="CLU_012365_0_0_1"/>
<dbReference type="Gene3D" id="3.30.460.10">
    <property type="entry name" value="Beta Polymerase, domain 2"/>
    <property type="match status" value="1"/>
</dbReference>
<dbReference type="Gramene" id="OB03G26260.1">
    <property type="protein sequence ID" value="OB03G26260.1"/>
    <property type="gene ID" value="OB03G26260"/>
</dbReference>
<dbReference type="InterPro" id="IPR043519">
    <property type="entry name" value="NT_sf"/>
</dbReference>
<gene>
    <name evidence="3" type="primary">LOC102715929</name>
</gene>
<dbReference type="eggNOG" id="KOG1906">
    <property type="taxonomic scope" value="Eukaryota"/>
</dbReference>
<evidence type="ECO:0000313" key="4">
    <source>
        <dbReference type="Proteomes" id="UP000006038"/>
    </source>
</evidence>
<dbReference type="STRING" id="4533.J3LNK0"/>
<feature type="domain" description="PAP/OAS1 substrate-binding-related" evidence="2">
    <location>
        <begin position="100"/>
        <end position="290"/>
    </location>
</feature>
<dbReference type="AlphaFoldDB" id="J3LNK0"/>
<dbReference type="OMA" id="DESNWGA"/>
<protein>
    <recommendedName>
        <fullName evidence="2">PAP/OAS1 substrate-binding-related domain-containing protein</fullName>
    </recommendedName>
</protein>
<feature type="compositionally biased region" description="Polar residues" evidence="1">
    <location>
        <begin position="561"/>
        <end position="575"/>
    </location>
</feature>
<proteinExistence type="predicted"/>
<reference evidence="3" key="1">
    <citation type="journal article" date="2013" name="Nat. Commun.">
        <title>Whole-genome sequencing of Oryza brachyantha reveals mechanisms underlying Oryza genome evolution.</title>
        <authorList>
            <person name="Chen J."/>
            <person name="Huang Q."/>
            <person name="Gao D."/>
            <person name="Wang J."/>
            <person name="Lang Y."/>
            <person name="Liu T."/>
            <person name="Li B."/>
            <person name="Bai Z."/>
            <person name="Luis Goicoechea J."/>
            <person name="Liang C."/>
            <person name="Chen C."/>
            <person name="Zhang W."/>
            <person name="Sun S."/>
            <person name="Liao Y."/>
            <person name="Zhang X."/>
            <person name="Yang L."/>
            <person name="Song C."/>
            <person name="Wang M."/>
            <person name="Shi J."/>
            <person name="Liu G."/>
            <person name="Liu J."/>
            <person name="Zhou H."/>
            <person name="Zhou W."/>
            <person name="Yu Q."/>
            <person name="An N."/>
            <person name="Chen Y."/>
            <person name="Cai Q."/>
            <person name="Wang B."/>
            <person name="Liu B."/>
            <person name="Min J."/>
            <person name="Huang Y."/>
            <person name="Wu H."/>
            <person name="Li Z."/>
            <person name="Zhang Y."/>
            <person name="Yin Y."/>
            <person name="Song W."/>
            <person name="Jiang J."/>
            <person name="Jackson S.A."/>
            <person name="Wing R.A."/>
            <person name="Wang J."/>
            <person name="Chen M."/>
        </authorList>
    </citation>
    <scope>NUCLEOTIDE SEQUENCE [LARGE SCALE GENOMIC DNA]</scope>
    <source>
        <strain evidence="3">cv. IRGC 101232</strain>
    </source>
</reference>
<evidence type="ECO:0000259" key="2">
    <source>
        <dbReference type="Pfam" id="PF26180"/>
    </source>
</evidence>
<feature type="region of interest" description="Disordered" evidence="1">
    <location>
        <begin position="949"/>
        <end position="979"/>
    </location>
</feature>
<dbReference type="Gene3D" id="1.10.1410.10">
    <property type="match status" value="1"/>
</dbReference>
<feature type="region of interest" description="Disordered" evidence="1">
    <location>
        <begin position="545"/>
        <end position="578"/>
    </location>
</feature>